<dbReference type="Proteomes" id="UP000266673">
    <property type="component" value="Unassembled WGS sequence"/>
</dbReference>
<dbReference type="AlphaFoldDB" id="A0A397TUQ8"/>
<dbReference type="EMBL" id="QKWP01002949">
    <property type="protein sequence ID" value="RIB01760.1"/>
    <property type="molecule type" value="Genomic_DNA"/>
</dbReference>
<proteinExistence type="predicted"/>
<reference evidence="1 2" key="1">
    <citation type="submission" date="2018-06" db="EMBL/GenBank/DDBJ databases">
        <title>Comparative genomics reveals the genomic features of Rhizophagus irregularis, R. cerebriforme, R. diaphanum and Gigaspora rosea, and their symbiotic lifestyle signature.</title>
        <authorList>
            <person name="Morin E."/>
            <person name="San Clemente H."/>
            <person name="Chen E.C.H."/>
            <person name="De La Providencia I."/>
            <person name="Hainaut M."/>
            <person name="Kuo A."/>
            <person name="Kohler A."/>
            <person name="Murat C."/>
            <person name="Tang N."/>
            <person name="Roy S."/>
            <person name="Loubradou J."/>
            <person name="Henrissat B."/>
            <person name="Grigoriev I.V."/>
            <person name="Corradi N."/>
            <person name="Roux C."/>
            <person name="Martin F.M."/>
        </authorList>
    </citation>
    <scope>NUCLEOTIDE SEQUENCE [LARGE SCALE GENOMIC DNA]</scope>
    <source>
        <strain evidence="1 2">DAOM 194757</strain>
    </source>
</reference>
<accession>A0A397TUQ8</accession>
<gene>
    <name evidence="1" type="ORF">C2G38_2229738</name>
</gene>
<name>A0A397TUQ8_9GLOM</name>
<keyword evidence="2" id="KW-1185">Reference proteome</keyword>
<evidence type="ECO:0000313" key="2">
    <source>
        <dbReference type="Proteomes" id="UP000266673"/>
    </source>
</evidence>
<evidence type="ECO:0000313" key="1">
    <source>
        <dbReference type="EMBL" id="RIB01760.1"/>
    </source>
</evidence>
<sequence length="115" mass="12772">MLGDALLLINVCVQLLKFSASVVGYSLVSWGGLLGVKVDGSNLNLNLIKYLIQIFEDQIKLRNPSVYPLSDSAAFREMQKIIVPVTGVVEKMFMMPQSETPMKISGEILQIRKND</sequence>
<organism evidence="1 2">
    <name type="scientific">Gigaspora rosea</name>
    <dbReference type="NCBI Taxonomy" id="44941"/>
    <lineage>
        <taxon>Eukaryota</taxon>
        <taxon>Fungi</taxon>
        <taxon>Fungi incertae sedis</taxon>
        <taxon>Mucoromycota</taxon>
        <taxon>Glomeromycotina</taxon>
        <taxon>Glomeromycetes</taxon>
        <taxon>Diversisporales</taxon>
        <taxon>Gigasporaceae</taxon>
        <taxon>Gigaspora</taxon>
    </lineage>
</organism>
<protein>
    <submittedName>
        <fullName evidence="1">Uncharacterized protein</fullName>
    </submittedName>
</protein>
<comment type="caution">
    <text evidence="1">The sequence shown here is derived from an EMBL/GenBank/DDBJ whole genome shotgun (WGS) entry which is preliminary data.</text>
</comment>